<dbReference type="EnsemblMetazoa" id="Aqu2.1.15975_001">
    <property type="protein sequence ID" value="Aqu2.1.15975_001"/>
    <property type="gene ID" value="Aqu2.1.15975"/>
</dbReference>
<proteinExistence type="predicted"/>
<dbReference type="PANTHER" id="PTHR34415">
    <property type="entry name" value="INTEGRASE CATALYTIC DOMAIN-CONTAINING PROTEIN"/>
    <property type="match status" value="1"/>
</dbReference>
<sequence>AIVVAKEHIDLVRWERDYYRKVLKRSKDVIKKLDETIERPVNQVEVEVHYRFHYAQQVHYPTDALQPGPIYFLTPRKCGLFGVCCEALPRQVTYLVDEAMDIGKGASTVVSYVHHYIEKKASMLV</sequence>
<dbReference type="InParanoid" id="A0A1X7TMA6"/>
<name>A0A1X7TMA6_AMPQE</name>
<organism evidence="1">
    <name type="scientific">Amphimedon queenslandica</name>
    <name type="common">Sponge</name>
    <dbReference type="NCBI Taxonomy" id="400682"/>
    <lineage>
        <taxon>Eukaryota</taxon>
        <taxon>Metazoa</taxon>
        <taxon>Porifera</taxon>
        <taxon>Demospongiae</taxon>
        <taxon>Heteroscleromorpha</taxon>
        <taxon>Haplosclerida</taxon>
        <taxon>Niphatidae</taxon>
        <taxon>Amphimedon</taxon>
    </lineage>
</organism>
<dbReference type="PANTHER" id="PTHR34415:SF1">
    <property type="entry name" value="INTEGRASE CATALYTIC DOMAIN-CONTAINING PROTEIN"/>
    <property type="match status" value="1"/>
</dbReference>
<protein>
    <submittedName>
        <fullName evidence="1">Uncharacterized protein</fullName>
    </submittedName>
</protein>
<reference evidence="1" key="1">
    <citation type="submission" date="2017-05" db="UniProtKB">
        <authorList>
            <consortium name="EnsemblMetazoa"/>
        </authorList>
    </citation>
    <scope>IDENTIFICATION</scope>
</reference>
<dbReference type="AlphaFoldDB" id="A0A1X7TMA6"/>
<evidence type="ECO:0000313" key="1">
    <source>
        <dbReference type="EnsemblMetazoa" id="Aqu2.1.15975_001"/>
    </source>
</evidence>
<accession>A0A1X7TMA6</accession>